<keyword evidence="4 5" id="KW-0472">Membrane</keyword>
<feature type="transmembrane region" description="Helical" evidence="5">
    <location>
        <begin position="56"/>
        <end position="73"/>
    </location>
</feature>
<comment type="caution">
    <text evidence="6">The sequence shown here is derived from an EMBL/GenBank/DDBJ whole genome shotgun (WGS) entry which is preliminary data.</text>
</comment>
<protein>
    <recommendedName>
        <fullName evidence="8">MAPEG family protein</fullName>
    </recommendedName>
</protein>
<accession>A0ABP7K2E1</accession>
<dbReference type="Proteomes" id="UP001399917">
    <property type="component" value="Unassembled WGS sequence"/>
</dbReference>
<dbReference type="Gene3D" id="1.20.120.550">
    <property type="entry name" value="Membrane associated eicosanoid/glutathione metabolism-like domain"/>
    <property type="match status" value="1"/>
</dbReference>
<keyword evidence="7" id="KW-1185">Reference proteome</keyword>
<evidence type="ECO:0000256" key="5">
    <source>
        <dbReference type="SAM" id="Phobius"/>
    </source>
</evidence>
<keyword evidence="2 5" id="KW-0812">Transmembrane</keyword>
<comment type="subcellular location">
    <subcellularLocation>
        <location evidence="1">Membrane</location>
    </subcellularLocation>
</comment>
<evidence type="ECO:0000256" key="4">
    <source>
        <dbReference type="ARBA" id="ARBA00023136"/>
    </source>
</evidence>
<feature type="transmembrane region" description="Helical" evidence="5">
    <location>
        <begin position="105"/>
        <end position="126"/>
    </location>
</feature>
<reference evidence="7" key="1">
    <citation type="journal article" date="2019" name="Int. J. Syst. Evol. Microbiol.">
        <title>The Global Catalogue of Microorganisms (GCM) 10K type strain sequencing project: providing services to taxonomists for standard genome sequencing and annotation.</title>
        <authorList>
            <consortium name="The Broad Institute Genomics Platform"/>
            <consortium name="The Broad Institute Genome Sequencing Center for Infectious Disease"/>
            <person name="Wu L."/>
            <person name="Ma J."/>
        </authorList>
    </citation>
    <scope>NUCLEOTIDE SEQUENCE [LARGE SCALE GENOMIC DNA]</scope>
    <source>
        <strain evidence="7">JCM 17190</strain>
    </source>
</reference>
<dbReference type="PANTHER" id="PTHR35814:SF1">
    <property type="entry name" value="GLUTATHIONE S-TRANSFERASE-RELATED"/>
    <property type="match status" value="1"/>
</dbReference>
<dbReference type="InterPro" id="IPR001129">
    <property type="entry name" value="Membr-assoc_MAPEG"/>
</dbReference>
<feature type="transmembrane region" description="Helical" evidence="5">
    <location>
        <begin position="6"/>
        <end position="28"/>
    </location>
</feature>
<evidence type="ECO:0000256" key="1">
    <source>
        <dbReference type="ARBA" id="ARBA00004370"/>
    </source>
</evidence>
<dbReference type="PANTHER" id="PTHR35814">
    <property type="match status" value="1"/>
</dbReference>
<keyword evidence="3 5" id="KW-1133">Transmembrane helix</keyword>
<name>A0ABP7K2E1_9RHOB</name>
<evidence type="ECO:0000256" key="3">
    <source>
        <dbReference type="ARBA" id="ARBA00022989"/>
    </source>
</evidence>
<dbReference type="RefSeq" id="WP_344845055.1">
    <property type="nucleotide sequence ID" value="NZ_BAABDF010000006.1"/>
</dbReference>
<dbReference type="Pfam" id="PF01124">
    <property type="entry name" value="MAPEG"/>
    <property type="match status" value="1"/>
</dbReference>
<gene>
    <name evidence="6" type="ORF">GCM10022404_12210</name>
</gene>
<evidence type="ECO:0000313" key="7">
    <source>
        <dbReference type="Proteomes" id="UP001399917"/>
    </source>
</evidence>
<dbReference type="SUPFAM" id="SSF161084">
    <property type="entry name" value="MAPEG domain-like"/>
    <property type="match status" value="1"/>
</dbReference>
<sequence length="127" mass="13749">MTPTDIPVTLTFIAICAALLVPFTAWIGTYRGAHNILRGDGGDPVLFKRIRAHGNFIETAPLIALAIFAAETMGLSAGWLWAAVASFAIGRVMHWVIYDNKARGGAMFLVTAPGLLLGVWVLLRLWT</sequence>
<evidence type="ECO:0008006" key="8">
    <source>
        <dbReference type="Google" id="ProtNLM"/>
    </source>
</evidence>
<evidence type="ECO:0000256" key="2">
    <source>
        <dbReference type="ARBA" id="ARBA00022692"/>
    </source>
</evidence>
<proteinExistence type="predicted"/>
<dbReference type="InterPro" id="IPR023352">
    <property type="entry name" value="MAPEG-like_dom_sf"/>
</dbReference>
<organism evidence="6 7">
    <name type="scientific">Celeribacter arenosi</name>
    <dbReference type="NCBI Taxonomy" id="792649"/>
    <lineage>
        <taxon>Bacteria</taxon>
        <taxon>Pseudomonadati</taxon>
        <taxon>Pseudomonadota</taxon>
        <taxon>Alphaproteobacteria</taxon>
        <taxon>Rhodobacterales</taxon>
        <taxon>Roseobacteraceae</taxon>
        <taxon>Celeribacter</taxon>
    </lineage>
</organism>
<evidence type="ECO:0000313" key="6">
    <source>
        <dbReference type="EMBL" id="GAA3863291.1"/>
    </source>
</evidence>
<dbReference type="EMBL" id="BAABDF010000006">
    <property type="protein sequence ID" value="GAA3863291.1"/>
    <property type="molecule type" value="Genomic_DNA"/>
</dbReference>